<comment type="similarity">
    <text evidence="3">Belongs to the methyltransferase superfamily. Arsenite methyltransferase family.</text>
</comment>
<dbReference type="PANTHER" id="PTHR43675">
    <property type="entry name" value="ARSENITE METHYLTRANSFERASE"/>
    <property type="match status" value="1"/>
</dbReference>
<organism evidence="10 11">
    <name type="scientific">Lithohypha guttulata</name>
    <dbReference type="NCBI Taxonomy" id="1690604"/>
    <lineage>
        <taxon>Eukaryota</taxon>
        <taxon>Fungi</taxon>
        <taxon>Dikarya</taxon>
        <taxon>Ascomycota</taxon>
        <taxon>Pezizomycotina</taxon>
        <taxon>Eurotiomycetes</taxon>
        <taxon>Chaetothyriomycetidae</taxon>
        <taxon>Chaetothyriales</taxon>
        <taxon>Trichomeriaceae</taxon>
        <taxon>Lithohypha</taxon>
    </lineage>
</organism>
<evidence type="ECO:0000256" key="1">
    <source>
        <dbReference type="ARBA" id="ARBA00022679"/>
    </source>
</evidence>
<dbReference type="Pfam" id="PF13847">
    <property type="entry name" value="Methyltransf_31"/>
    <property type="match status" value="1"/>
</dbReference>
<evidence type="ECO:0000256" key="8">
    <source>
        <dbReference type="ARBA" id="ARBA00048428"/>
    </source>
</evidence>
<dbReference type="EMBL" id="JAVRRJ010000007">
    <property type="protein sequence ID" value="KAK5082892.1"/>
    <property type="molecule type" value="Genomic_DNA"/>
</dbReference>
<keyword evidence="1" id="KW-0808">Transferase</keyword>
<evidence type="ECO:0000256" key="5">
    <source>
        <dbReference type="ARBA" id="ARBA00034545"/>
    </source>
</evidence>
<keyword evidence="11" id="KW-1185">Reference proteome</keyword>
<proteinExistence type="inferred from homology"/>
<name>A0AAN7SVY7_9EURO</name>
<dbReference type="InterPro" id="IPR026669">
    <property type="entry name" value="Arsenite_MeTrfase-like"/>
</dbReference>
<evidence type="ECO:0000256" key="4">
    <source>
        <dbReference type="ARBA" id="ARBA00034521"/>
    </source>
</evidence>
<evidence type="ECO:0000259" key="9">
    <source>
        <dbReference type="Pfam" id="PF13847"/>
    </source>
</evidence>
<comment type="catalytic activity">
    <reaction evidence="6">
        <text>arsenic triglutathione + [thioredoxin]-dithiol + S-adenosyl-L-methionine + 2 H2O = methylarsonous acid + [thioredoxin]-disulfide + 3 glutathione + S-adenosyl-L-homocysteine + H(+)</text>
        <dbReference type="Rhea" id="RHEA:69460"/>
        <dbReference type="Rhea" id="RHEA-COMP:10698"/>
        <dbReference type="Rhea" id="RHEA-COMP:10700"/>
        <dbReference type="ChEBI" id="CHEBI:15377"/>
        <dbReference type="ChEBI" id="CHEBI:15378"/>
        <dbReference type="ChEBI" id="CHEBI:17826"/>
        <dbReference type="ChEBI" id="CHEBI:29950"/>
        <dbReference type="ChEBI" id="CHEBI:50058"/>
        <dbReference type="ChEBI" id="CHEBI:57856"/>
        <dbReference type="ChEBI" id="CHEBI:57925"/>
        <dbReference type="ChEBI" id="CHEBI:59789"/>
        <dbReference type="ChEBI" id="CHEBI:183640"/>
        <dbReference type="EC" id="2.1.1.137"/>
    </reaction>
</comment>
<dbReference type="GO" id="GO:0030791">
    <property type="term" value="F:arsenite methyltransferase activity"/>
    <property type="evidence" value="ECO:0007669"/>
    <property type="project" value="UniProtKB-EC"/>
</dbReference>
<protein>
    <recommendedName>
        <fullName evidence="5">Arsenite methyltransferase</fullName>
        <ecNumber evidence="4">2.1.1.137</ecNumber>
    </recommendedName>
</protein>
<evidence type="ECO:0000256" key="3">
    <source>
        <dbReference type="ARBA" id="ARBA00034487"/>
    </source>
</evidence>
<evidence type="ECO:0000256" key="6">
    <source>
        <dbReference type="ARBA" id="ARBA00047941"/>
    </source>
</evidence>
<dbReference type="AlphaFoldDB" id="A0AAN7SVY7"/>
<dbReference type="EC" id="2.1.1.137" evidence="4"/>
<dbReference type="InterPro" id="IPR029063">
    <property type="entry name" value="SAM-dependent_MTases_sf"/>
</dbReference>
<sequence length="318" mass="33257">MSTTSDIYAAVKSHYSAASSNRSTNGTYESKVAQAFGYSEAELSSIPKESNLGLSCGNPIALAKLHEGETVVDLGCGAGFDVFLASPKVGETGTVIGVDMNEDMLEKARRNAQNVNGGKGAKNVKFVQAPITDMNGGVESGSVDCIISNCVVNLVPEEEKPLVFKEMHRTLKSGGRVAISDILIKDGVELPENLKKDMGLYVGCVAGASLVSGYQKYLKEAGFQDVLIVDKGYDLNVYNADDENVNGEGKSCCGTTAPAPVAKSCCGTTTAPSPIAAKSCCGTTAQTNGNGLQQVKVDLKTLDFNAYAGSYNIYAVKA</sequence>
<accession>A0AAN7SVY7</accession>
<dbReference type="Proteomes" id="UP001309876">
    <property type="component" value="Unassembled WGS sequence"/>
</dbReference>
<reference evidence="10 11" key="1">
    <citation type="submission" date="2023-08" db="EMBL/GenBank/DDBJ databases">
        <title>Black Yeasts Isolated from many extreme environments.</title>
        <authorList>
            <person name="Coleine C."/>
            <person name="Stajich J.E."/>
            <person name="Selbmann L."/>
        </authorList>
    </citation>
    <scope>NUCLEOTIDE SEQUENCE [LARGE SCALE GENOMIC DNA]</scope>
    <source>
        <strain evidence="10 11">CCFEE 5910</strain>
    </source>
</reference>
<keyword evidence="2" id="KW-0949">S-adenosyl-L-methionine</keyword>
<comment type="catalytic activity">
    <reaction evidence="7">
        <text>arsenic triglutathione + 2 [thioredoxin]-dithiol + 2 S-adenosyl-L-methionine + H2O = dimethylarsinous acid + 2 [thioredoxin]-disulfide + 3 glutathione + 2 S-adenosyl-L-homocysteine + 2 H(+)</text>
        <dbReference type="Rhea" id="RHEA:69464"/>
        <dbReference type="Rhea" id="RHEA-COMP:10698"/>
        <dbReference type="Rhea" id="RHEA-COMP:10700"/>
        <dbReference type="ChEBI" id="CHEBI:15377"/>
        <dbReference type="ChEBI" id="CHEBI:15378"/>
        <dbReference type="ChEBI" id="CHEBI:23808"/>
        <dbReference type="ChEBI" id="CHEBI:29950"/>
        <dbReference type="ChEBI" id="CHEBI:50058"/>
        <dbReference type="ChEBI" id="CHEBI:57856"/>
        <dbReference type="ChEBI" id="CHEBI:57925"/>
        <dbReference type="ChEBI" id="CHEBI:59789"/>
        <dbReference type="ChEBI" id="CHEBI:183640"/>
        <dbReference type="EC" id="2.1.1.137"/>
    </reaction>
</comment>
<dbReference type="SUPFAM" id="SSF53335">
    <property type="entry name" value="S-adenosyl-L-methionine-dependent methyltransferases"/>
    <property type="match status" value="1"/>
</dbReference>
<comment type="caution">
    <text evidence="10">The sequence shown here is derived from an EMBL/GenBank/DDBJ whole genome shotgun (WGS) entry which is preliminary data.</text>
</comment>
<comment type="catalytic activity">
    <reaction evidence="8">
        <text>arsenic triglutathione + 3 [thioredoxin]-dithiol + 3 S-adenosyl-L-methionine = trimethylarsine + 3 [thioredoxin]-disulfide + 3 glutathione + 3 S-adenosyl-L-homocysteine + 3 H(+)</text>
        <dbReference type="Rhea" id="RHEA:69432"/>
        <dbReference type="Rhea" id="RHEA-COMP:10698"/>
        <dbReference type="Rhea" id="RHEA-COMP:10700"/>
        <dbReference type="ChEBI" id="CHEBI:15378"/>
        <dbReference type="ChEBI" id="CHEBI:27130"/>
        <dbReference type="ChEBI" id="CHEBI:29950"/>
        <dbReference type="ChEBI" id="CHEBI:50058"/>
        <dbReference type="ChEBI" id="CHEBI:57856"/>
        <dbReference type="ChEBI" id="CHEBI:57925"/>
        <dbReference type="ChEBI" id="CHEBI:59789"/>
        <dbReference type="ChEBI" id="CHEBI:183640"/>
        <dbReference type="EC" id="2.1.1.137"/>
    </reaction>
</comment>
<evidence type="ECO:0000313" key="11">
    <source>
        <dbReference type="Proteomes" id="UP001309876"/>
    </source>
</evidence>
<gene>
    <name evidence="10" type="ORF">LTR05_006773</name>
</gene>
<dbReference type="PANTHER" id="PTHR43675:SF8">
    <property type="entry name" value="ARSENITE METHYLTRANSFERASE"/>
    <property type="match status" value="1"/>
</dbReference>
<evidence type="ECO:0000256" key="7">
    <source>
        <dbReference type="ARBA" id="ARBA00047943"/>
    </source>
</evidence>
<evidence type="ECO:0000256" key="2">
    <source>
        <dbReference type="ARBA" id="ARBA00022691"/>
    </source>
</evidence>
<feature type="domain" description="Methyltransferase" evidence="9">
    <location>
        <begin position="66"/>
        <end position="222"/>
    </location>
</feature>
<evidence type="ECO:0000313" key="10">
    <source>
        <dbReference type="EMBL" id="KAK5082892.1"/>
    </source>
</evidence>
<dbReference type="CDD" id="cd02440">
    <property type="entry name" value="AdoMet_MTases"/>
    <property type="match status" value="1"/>
</dbReference>
<dbReference type="InterPro" id="IPR025714">
    <property type="entry name" value="Methyltranfer_dom"/>
</dbReference>
<dbReference type="Gene3D" id="3.40.50.150">
    <property type="entry name" value="Vaccinia Virus protein VP39"/>
    <property type="match status" value="1"/>
</dbReference>